<dbReference type="EMBL" id="BMNR01000002">
    <property type="protein sequence ID" value="GGK16397.1"/>
    <property type="molecule type" value="Genomic_DNA"/>
</dbReference>
<comment type="caution">
    <text evidence="1">The sequence shown here is derived from an EMBL/GenBank/DDBJ whole genome shotgun (WGS) entry which is preliminary data.</text>
</comment>
<evidence type="ECO:0000313" key="2">
    <source>
        <dbReference type="Proteomes" id="UP000612329"/>
    </source>
</evidence>
<keyword evidence="2" id="KW-1185">Reference proteome</keyword>
<reference evidence="1" key="2">
    <citation type="submission" date="2020-09" db="EMBL/GenBank/DDBJ databases">
        <authorList>
            <person name="Sun Q."/>
            <person name="Ohkuma M."/>
        </authorList>
    </citation>
    <scope>NUCLEOTIDE SEQUENCE</scope>
    <source>
        <strain evidence="1">JCM 12862</strain>
    </source>
</reference>
<reference evidence="1" key="1">
    <citation type="journal article" date="2014" name="Int. J. Syst. Evol. Microbiol.">
        <title>Complete genome sequence of Corynebacterium casei LMG S-19264T (=DSM 44701T), isolated from a smear-ripened cheese.</title>
        <authorList>
            <consortium name="US DOE Joint Genome Institute (JGI-PGF)"/>
            <person name="Walter F."/>
            <person name="Albersmeier A."/>
            <person name="Kalinowski J."/>
            <person name="Ruckert C."/>
        </authorList>
    </citation>
    <scope>NUCLEOTIDE SEQUENCE</scope>
    <source>
        <strain evidence="1">JCM 12862</strain>
    </source>
</reference>
<name>A0A8J3BK24_9FLAO</name>
<accession>A0A8J3BK24</accession>
<evidence type="ECO:0000313" key="1">
    <source>
        <dbReference type="EMBL" id="GGK16397.1"/>
    </source>
</evidence>
<organism evidence="1 2">
    <name type="scientific">Yeosuana aromativorans</name>
    <dbReference type="NCBI Taxonomy" id="288019"/>
    <lineage>
        <taxon>Bacteria</taxon>
        <taxon>Pseudomonadati</taxon>
        <taxon>Bacteroidota</taxon>
        <taxon>Flavobacteriia</taxon>
        <taxon>Flavobacteriales</taxon>
        <taxon>Flavobacteriaceae</taxon>
        <taxon>Yeosuana</taxon>
    </lineage>
</organism>
<dbReference type="Proteomes" id="UP000612329">
    <property type="component" value="Unassembled WGS sequence"/>
</dbReference>
<protein>
    <submittedName>
        <fullName evidence="1">Uncharacterized protein</fullName>
    </submittedName>
</protein>
<proteinExistence type="predicted"/>
<dbReference type="AlphaFoldDB" id="A0A8J3BK24"/>
<sequence>MNQIINIADHGLLFKENATCEEKSQAVINKLIQSFKNYPNEVNGITANSLEIIHCSRYDKFNFYCKKIKWEKSTNKWSGETIELGEHSDKLFVVGSGSSEFLTKYEKYWESESKKTSRALFHCFTDTLIDIENKYCGGAPQLVGLYRIGNARHYGIIYKGKRYFQGVQIDNLTNFDNIQWRNELMEICDGNSMKIKEKAQRQPNPLRV</sequence>
<gene>
    <name evidence="1" type="ORF">GCM10007962_08440</name>
</gene>